<proteinExistence type="predicted"/>
<dbReference type="PANTHER" id="PTHR30595">
    <property type="entry name" value="GLPR-RELATED TRANSCRIPTIONAL REPRESSOR"/>
    <property type="match status" value="1"/>
</dbReference>
<name>A0A8D5FJR0_9BACT</name>
<dbReference type="PANTHER" id="PTHR30595:SF6">
    <property type="entry name" value="SCHLAFEN ALBA-2 DOMAIN-CONTAINING PROTEIN"/>
    <property type="match status" value="1"/>
</dbReference>
<protein>
    <submittedName>
        <fullName evidence="2">Transcriptional regulator</fullName>
    </submittedName>
</protein>
<dbReference type="Pfam" id="PF04326">
    <property type="entry name" value="SLFN_AlbA_2"/>
    <property type="match status" value="1"/>
</dbReference>
<keyword evidence="3" id="KW-1185">Reference proteome</keyword>
<gene>
    <name evidence="2" type="primary">mloB</name>
    <name evidence="2" type="ORF">DGMP_35850</name>
</gene>
<organism evidence="2 3">
    <name type="scientific">Desulfomarina profundi</name>
    <dbReference type="NCBI Taxonomy" id="2772557"/>
    <lineage>
        <taxon>Bacteria</taxon>
        <taxon>Pseudomonadati</taxon>
        <taxon>Thermodesulfobacteriota</taxon>
        <taxon>Desulfobulbia</taxon>
        <taxon>Desulfobulbales</taxon>
        <taxon>Desulfobulbaceae</taxon>
        <taxon>Desulfomarina</taxon>
    </lineage>
</organism>
<dbReference type="Proteomes" id="UP000826725">
    <property type="component" value="Chromosome"/>
</dbReference>
<dbReference type="KEGG" id="dbk:DGMP_35850"/>
<dbReference type="InterPro" id="IPR007421">
    <property type="entry name" value="Schlafen_AlbA_2_dom"/>
</dbReference>
<reference evidence="2" key="1">
    <citation type="submission" date="2020-09" db="EMBL/GenBank/DDBJ databases">
        <title>Desulfogranum mesoprofundum gen. nov., sp. nov., a novel mesophilic, sulfate-reducing chemolithoautotroph isolated from a deep-sea hydrothermal vent chimney in the Suiyo Seamount.</title>
        <authorList>
            <person name="Hashimoto Y."/>
            <person name="Nakagawa S."/>
        </authorList>
    </citation>
    <scope>NUCLEOTIDE SEQUENCE</scope>
    <source>
        <strain evidence="2">KT2</strain>
    </source>
</reference>
<evidence type="ECO:0000313" key="3">
    <source>
        <dbReference type="Proteomes" id="UP000826725"/>
    </source>
</evidence>
<dbReference type="AlphaFoldDB" id="A0A8D5FJR0"/>
<accession>A0A8D5FJR0</accession>
<feature type="domain" description="Schlafen AlbA-2" evidence="1">
    <location>
        <begin position="23"/>
        <end position="144"/>
    </location>
</feature>
<sequence>MIVDRPEEYLRSIIRELCNLPHETEWVEFKHNNDNPEEIGEYISALANSAALLGKVNAYVVWGVDNISHDLLGTSFKPGNCKISNEELENWLLRLLSPKINFRFYEVTIDDLPVVLLEIGSAFRHPVRFQSTEFIRIGSYKKKLKDHPEKERELWRVFDQTPFEREIAAENVTAENVLRLLDYPAYFDLFQLPLPESRDGILAALQADDLIEPCTNSAQWNIFNLGAILFAKKLADFFGLKRKAVRVIVYKGENRVETLREQEGSRGYAAGFEGLIEFILALLPVNEVIGQALRREVPMFPELAIRELVANAVIHQDFHITGTGPMVEIFSSRMEITNPGLPLVTTERFLDSPPKSRNEAMASLMRRIGVCEERGSGIDKVVFETEFYQLPAPIFETTAEHTRTVLFSHRELKEMDKADRVRACYLHACLRYVQRDFLTNATLRERFGIESKNSAMASRIIKDALLAERIRCYDDTVGSKAKKYLPWWA</sequence>
<dbReference type="Pfam" id="PF13749">
    <property type="entry name" value="HATPase_c_4"/>
    <property type="match status" value="1"/>
</dbReference>
<dbReference type="RefSeq" id="WP_228855198.1">
    <property type="nucleotide sequence ID" value="NZ_AP024086.1"/>
</dbReference>
<evidence type="ECO:0000313" key="2">
    <source>
        <dbReference type="EMBL" id="BCL62892.1"/>
    </source>
</evidence>
<dbReference type="EMBL" id="AP024086">
    <property type="protein sequence ID" value="BCL62892.1"/>
    <property type="molecule type" value="Genomic_DNA"/>
</dbReference>
<evidence type="ECO:0000259" key="1">
    <source>
        <dbReference type="Pfam" id="PF04326"/>
    </source>
</evidence>